<evidence type="ECO:0000313" key="3">
    <source>
        <dbReference type="Proteomes" id="UP001148838"/>
    </source>
</evidence>
<proteinExistence type="predicted"/>
<feature type="compositionally biased region" description="Polar residues" evidence="1">
    <location>
        <begin position="189"/>
        <end position="204"/>
    </location>
</feature>
<dbReference type="Proteomes" id="UP001148838">
    <property type="component" value="Unassembled WGS sequence"/>
</dbReference>
<keyword evidence="3" id="KW-1185">Reference proteome</keyword>
<name>A0ABQ8S782_PERAM</name>
<protein>
    <submittedName>
        <fullName evidence="2">Uncharacterized protein</fullName>
    </submittedName>
</protein>
<feature type="compositionally biased region" description="Low complexity" evidence="1">
    <location>
        <begin position="227"/>
        <end position="237"/>
    </location>
</feature>
<feature type="compositionally biased region" description="Basic and acidic residues" evidence="1">
    <location>
        <begin position="97"/>
        <end position="111"/>
    </location>
</feature>
<organism evidence="2 3">
    <name type="scientific">Periplaneta americana</name>
    <name type="common">American cockroach</name>
    <name type="synonym">Blatta americana</name>
    <dbReference type="NCBI Taxonomy" id="6978"/>
    <lineage>
        <taxon>Eukaryota</taxon>
        <taxon>Metazoa</taxon>
        <taxon>Ecdysozoa</taxon>
        <taxon>Arthropoda</taxon>
        <taxon>Hexapoda</taxon>
        <taxon>Insecta</taxon>
        <taxon>Pterygota</taxon>
        <taxon>Neoptera</taxon>
        <taxon>Polyneoptera</taxon>
        <taxon>Dictyoptera</taxon>
        <taxon>Blattodea</taxon>
        <taxon>Blattoidea</taxon>
        <taxon>Blattidae</taxon>
        <taxon>Blattinae</taxon>
        <taxon>Periplaneta</taxon>
    </lineage>
</organism>
<comment type="caution">
    <text evidence="2">The sequence shown here is derived from an EMBL/GenBank/DDBJ whole genome shotgun (WGS) entry which is preliminary data.</text>
</comment>
<feature type="compositionally biased region" description="Basic and acidic residues" evidence="1">
    <location>
        <begin position="1"/>
        <end position="12"/>
    </location>
</feature>
<sequence>METPEEEGKNVEDQGGGQPDSPVKKTGATRPSTLLESPARAGSPGPTRLKDRVSFYEKVWTGTKSPPVEKPAEKGRSGAVDESSLFVDVAEIERRLQEEQRRRREESPVKREHVKLRSTPVTSPRGARQRSASSSSNNSESFEETFERVVEEGDLLGGGAKVVKFERITVHKSVREYTAARPATPGSGAPSSEATISRTPSEEQILQDDSAYHTVSHSQPSANGYHTSVSKSSSVTSLAGRFPSEESLRRTPSREALQQPADWEGAGRPGSTSSIEWYSEYRTQSFQNMAARLEYVRSRSQYDSHIAEIKDPNTHCPEICTWTFQANFKYRYLNYMSHENVPLKWHRLEVGNTVIRVIFVFSRHYSKRPLGLKVDFTEIRVANLDK</sequence>
<accession>A0ABQ8S782</accession>
<evidence type="ECO:0000313" key="2">
    <source>
        <dbReference type="EMBL" id="KAJ4429803.1"/>
    </source>
</evidence>
<feature type="compositionally biased region" description="Basic and acidic residues" evidence="1">
    <location>
        <begin position="243"/>
        <end position="253"/>
    </location>
</feature>
<feature type="compositionally biased region" description="Polar residues" evidence="1">
    <location>
        <begin position="213"/>
        <end position="226"/>
    </location>
</feature>
<gene>
    <name evidence="2" type="ORF">ANN_22007</name>
</gene>
<evidence type="ECO:0000256" key="1">
    <source>
        <dbReference type="SAM" id="MobiDB-lite"/>
    </source>
</evidence>
<feature type="region of interest" description="Disordered" evidence="1">
    <location>
        <begin position="1"/>
        <end position="85"/>
    </location>
</feature>
<feature type="compositionally biased region" description="Low complexity" evidence="1">
    <location>
        <begin position="131"/>
        <end position="140"/>
    </location>
</feature>
<feature type="region of interest" description="Disordered" evidence="1">
    <location>
        <begin position="173"/>
        <end position="270"/>
    </location>
</feature>
<feature type="region of interest" description="Disordered" evidence="1">
    <location>
        <begin position="97"/>
        <end position="146"/>
    </location>
</feature>
<dbReference type="EMBL" id="JAJSOF020000033">
    <property type="protein sequence ID" value="KAJ4429803.1"/>
    <property type="molecule type" value="Genomic_DNA"/>
</dbReference>
<reference evidence="2 3" key="1">
    <citation type="journal article" date="2022" name="Allergy">
        <title>Genome assembly and annotation of Periplaneta americana reveal a comprehensive cockroach allergen profile.</title>
        <authorList>
            <person name="Wang L."/>
            <person name="Xiong Q."/>
            <person name="Saelim N."/>
            <person name="Wang L."/>
            <person name="Nong W."/>
            <person name="Wan A.T."/>
            <person name="Shi M."/>
            <person name="Liu X."/>
            <person name="Cao Q."/>
            <person name="Hui J.H.L."/>
            <person name="Sookrung N."/>
            <person name="Leung T.F."/>
            <person name="Tungtrongchitr A."/>
            <person name="Tsui S.K.W."/>
        </authorList>
    </citation>
    <scope>NUCLEOTIDE SEQUENCE [LARGE SCALE GENOMIC DNA]</scope>
    <source>
        <strain evidence="2">PWHHKU_190912</strain>
    </source>
</reference>